<evidence type="ECO:0000256" key="5">
    <source>
        <dbReference type="ARBA" id="ARBA00022692"/>
    </source>
</evidence>
<evidence type="ECO:0000256" key="1">
    <source>
        <dbReference type="ARBA" id="ARBA00004651"/>
    </source>
</evidence>
<evidence type="ECO:0000256" key="3">
    <source>
        <dbReference type="ARBA" id="ARBA00022448"/>
    </source>
</evidence>
<dbReference type="EMBL" id="DSMR01000234">
    <property type="protein sequence ID" value="HET47171.1"/>
    <property type="molecule type" value="Genomic_DNA"/>
</dbReference>
<proteinExistence type="inferred from homology"/>
<gene>
    <name evidence="10" type="ORF">ENQ31_03285</name>
</gene>
<evidence type="ECO:0000256" key="4">
    <source>
        <dbReference type="ARBA" id="ARBA00022475"/>
    </source>
</evidence>
<feature type="transmembrane region" description="Helical" evidence="8">
    <location>
        <begin position="286"/>
        <end position="305"/>
    </location>
</feature>
<reference evidence="10" key="1">
    <citation type="journal article" date="2020" name="mSystems">
        <title>Genome- and Community-Level Interaction Insights into Carbon Utilization and Element Cycling Functions of Hydrothermarchaeota in Hydrothermal Sediment.</title>
        <authorList>
            <person name="Zhou Z."/>
            <person name="Liu Y."/>
            <person name="Xu W."/>
            <person name="Pan J."/>
            <person name="Luo Z.H."/>
            <person name="Li M."/>
        </authorList>
    </citation>
    <scope>NUCLEOTIDE SEQUENCE [LARGE SCALE GENOMIC DNA]</scope>
    <source>
        <strain evidence="10">SpSt-299</strain>
    </source>
</reference>
<dbReference type="AlphaFoldDB" id="A0A7C2S978"/>
<feature type="transmembrane region" description="Helical" evidence="8">
    <location>
        <begin position="172"/>
        <end position="196"/>
    </location>
</feature>
<dbReference type="Gene3D" id="3.40.1710.10">
    <property type="entry name" value="abc type-2 transporter like domain"/>
    <property type="match status" value="1"/>
</dbReference>
<keyword evidence="4 8" id="KW-1003">Cell membrane</keyword>
<dbReference type="InterPro" id="IPR000412">
    <property type="entry name" value="ABC_2_transport"/>
</dbReference>
<keyword evidence="3 8" id="KW-0813">Transport</keyword>
<comment type="similarity">
    <text evidence="2 8">Belongs to the ABC-2 integral membrane protein family.</text>
</comment>
<dbReference type="GO" id="GO:0043190">
    <property type="term" value="C:ATP-binding cassette (ABC) transporter complex"/>
    <property type="evidence" value="ECO:0007669"/>
    <property type="project" value="InterPro"/>
</dbReference>
<dbReference type="PANTHER" id="PTHR30294">
    <property type="entry name" value="MEMBRANE COMPONENT OF ABC TRANSPORTER YHHJ-RELATED"/>
    <property type="match status" value="1"/>
</dbReference>
<evidence type="ECO:0000256" key="7">
    <source>
        <dbReference type="ARBA" id="ARBA00023136"/>
    </source>
</evidence>
<accession>A0A7C2S978</accession>
<feature type="transmembrane region" description="Helical" evidence="8">
    <location>
        <begin position="217"/>
        <end position="240"/>
    </location>
</feature>
<organism evidence="10">
    <name type="scientific">Thermoanaerobaculum aquaticum</name>
    <dbReference type="NCBI Taxonomy" id="1312852"/>
    <lineage>
        <taxon>Bacteria</taxon>
        <taxon>Pseudomonadati</taxon>
        <taxon>Acidobacteriota</taxon>
        <taxon>Thermoanaerobaculia</taxon>
        <taxon>Thermoanaerobaculales</taxon>
        <taxon>Thermoanaerobaculaceae</taxon>
        <taxon>Thermoanaerobaculum</taxon>
    </lineage>
</organism>
<evidence type="ECO:0000256" key="8">
    <source>
        <dbReference type="RuleBase" id="RU361157"/>
    </source>
</evidence>
<evidence type="ECO:0000313" key="10">
    <source>
        <dbReference type="EMBL" id="HET47171.1"/>
    </source>
</evidence>
<comment type="subcellular location">
    <subcellularLocation>
        <location evidence="1 8">Cell membrane</location>
        <topology evidence="1 8">Multi-pass membrane protein</topology>
    </subcellularLocation>
</comment>
<dbReference type="Pfam" id="PF12698">
    <property type="entry name" value="ABC2_membrane_3"/>
    <property type="match status" value="1"/>
</dbReference>
<feature type="domain" description="ABC transmembrane type-2" evidence="9">
    <location>
        <begin position="136"/>
        <end position="366"/>
    </location>
</feature>
<name>A0A7C2S978_9BACT</name>
<sequence>MIRRIRALAYKETLHLLRDFRSLAALLIMPGVLLLMYGYALSFDVEHVRLGVVDQDQTPASRQLIQSFAAGTTFDLVAFSRDIRELDRWFDSFAVQAVLVIPADFGANLQARRKAPVQFVVDGSDARTATAVLAYGELIANLVSPKVVWHQGKGPVAAKPLVWYNPNLHSSIFLVPGLLAFILMITSVVATALAVVREKERGTVECLRATPLRPLELVLGKTLPYLILGLLAAALALAVAHGLFQVPVRGSLVWLFLITVLFLLGGLGWGLLISTVADTQQVAFQLGLLSTMLPTLLLSGFIFPISSMPRAIQLVTTLVPARYFLVALRGIVLKANPVAVWWDQALALAVFAVVVLSVAVLRSRRTL</sequence>
<comment type="caution">
    <text evidence="10">The sequence shown here is derived from an EMBL/GenBank/DDBJ whole genome shotgun (WGS) entry which is preliminary data.</text>
</comment>
<dbReference type="InterPro" id="IPR047817">
    <property type="entry name" value="ABC2_TM_bact-type"/>
</dbReference>
<dbReference type="InterPro" id="IPR013525">
    <property type="entry name" value="ABC2_TM"/>
</dbReference>
<dbReference type="GO" id="GO:0140359">
    <property type="term" value="F:ABC-type transporter activity"/>
    <property type="evidence" value="ECO:0007669"/>
    <property type="project" value="InterPro"/>
</dbReference>
<keyword evidence="6 8" id="KW-1133">Transmembrane helix</keyword>
<feature type="transmembrane region" description="Helical" evidence="8">
    <location>
        <begin position="340"/>
        <end position="361"/>
    </location>
</feature>
<dbReference type="PROSITE" id="PS51012">
    <property type="entry name" value="ABC_TM2"/>
    <property type="match status" value="1"/>
</dbReference>
<dbReference type="PANTHER" id="PTHR30294:SF29">
    <property type="entry name" value="MULTIDRUG ABC TRANSPORTER PERMEASE YBHS-RELATED"/>
    <property type="match status" value="1"/>
</dbReference>
<dbReference type="InterPro" id="IPR051449">
    <property type="entry name" value="ABC-2_transporter_component"/>
</dbReference>
<evidence type="ECO:0000259" key="9">
    <source>
        <dbReference type="PROSITE" id="PS51012"/>
    </source>
</evidence>
<evidence type="ECO:0000256" key="6">
    <source>
        <dbReference type="ARBA" id="ARBA00022989"/>
    </source>
</evidence>
<feature type="transmembrane region" description="Helical" evidence="8">
    <location>
        <begin position="252"/>
        <end position="274"/>
    </location>
</feature>
<dbReference type="PRINTS" id="PR00164">
    <property type="entry name" value="ABC2TRNSPORT"/>
</dbReference>
<keyword evidence="7 8" id="KW-0472">Membrane</keyword>
<feature type="transmembrane region" description="Helical" evidence="8">
    <location>
        <begin position="20"/>
        <end position="40"/>
    </location>
</feature>
<evidence type="ECO:0000256" key="2">
    <source>
        <dbReference type="ARBA" id="ARBA00007783"/>
    </source>
</evidence>
<keyword evidence="5 8" id="KW-0812">Transmembrane</keyword>
<protein>
    <recommendedName>
        <fullName evidence="8">Transport permease protein</fullName>
    </recommendedName>
</protein>